<reference evidence="3" key="1">
    <citation type="journal article" date="2021" name="Nat. Commun.">
        <title>Genetic determinants of endophytism in the Arabidopsis root mycobiome.</title>
        <authorList>
            <person name="Mesny F."/>
            <person name="Miyauchi S."/>
            <person name="Thiergart T."/>
            <person name="Pickel B."/>
            <person name="Atanasova L."/>
            <person name="Karlsson M."/>
            <person name="Huettel B."/>
            <person name="Barry K.W."/>
            <person name="Haridas S."/>
            <person name="Chen C."/>
            <person name="Bauer D."/>
            <person name="Andreopoulos W."/>
            <person name="Pangilinan J."/>
            <person name="LaButti K."/>
            <person name="Riley R."/>
            <person name="Lipzen A."/>
            <person name="Clum A."/>
            <person name="Drula E."/>
            <person name="Henrissat B."/>
            <person name="Kohler A."/>
            <person name="Grigoriev I.V."/>
            <person name="Martin F.M."/>
            <person name="Hacquard S."/>
        </authorList>
    </citation>
    <scope>NUCLEOTIDE SEQUENCE</scope>
    <source>
        <strain evidence="3">MPI-CAGE-AT-0147</strain>
    </source>
</reference>
<dbReference type="GO" id="GO:0061630">
    <property type="term" value="F:ubiquitin protein ligase activity"/>
    <property type="evidence" value="ECO:0007669"/>
    <property type="project" value="TreeGrafter"/>
</dbReference>
<feature type="non-terminal residue" evidence="3">
    <location>
        <position position="98"/>
    </location>
</feature>
<dbReference type="PANTHER" id="PTHR22765">
    <property type="entry name" value="RING FINGER AND PROTEASE ASSOCIATED DOMAIN-CONTAINING"/>
    <property type="match status" value="1"/>
</dbReference>
<feature type="non-terminal residue" evidence="3">
    <location>
        <position position="1"/>
    </location>
</feature>
<sequence>VENLDQAVPARPYNKWKAETKDAGGSAERSCIWYKLPNNLPKMCLGSNSTPSIICLETLQDRDMVRHLPCDHIFHSNCITKWFLKQHDTCPVCKLCYM</sequence>
<dbReference type="InterPro" id="IPR051826">
    <property type="entry name" value="E3_ubiquitin-ligase_domain"/>
</dbReference>
<dbReference type="Proteomes" id="UP000738349">
    <property type="component" value="Unassembled WGS sequence"/>
</dbReference>
<dbReference type="InterPro" id="IPR013083">
    <property type="entry name" value="Znf_RING/FYVE/PHD"/>
</dbReference>
<evidence type="ECO:0000259" key="2">
    <source>
        <dbReference type="PROSITE" id="PS50089"/>
    </source>
</evidence>
<feature type="domain" description="RING-type" evidence="2">
    <location>
        <begin position="54"/>
        <end position="94"/>
    </location>
</feature>
<dbReference type="EMBL" id="JAGMUV010000050">
    <property type="protein sequence ID" value="KAH7109711.1"/>
    <property type="molecule type" value="Genomic_DNA"/>
</dbReference>
<evidence type="ECO:0000313" key="3">
    <source>
        <dbReference type="EMBL" id="KAH7109711.1"/>
    </source>
</evidence>
<keyword evidence="1" id="KW-0863">Zinc-finger</keyword>
<keyword evidence="1" id="KW-0479">Metal-binding</keyword>
<dbReference type="AlphaFoldDB" id="A0A9P9I6L9"/>
<dbReference type="PANTHER" id="PTHR22765:SF411">
    <property type="entry name" value="OS02G0248440 PROTEIN"/>
    <property type="match status" value="1"/>
</dbReference>
<dbReference type="SMART" id="SM00184">
    <property type="entry name" value="RING"/>
    <property type="match status" value="1"/>
</dbReference>
<dbReference type="InterPro" id="IPR001841">
    <property type="entry name" value="Znf_RING"/>
</dbReference>
<proteinExistence type="predicted"/>
<dbReference type="SUPFAM" id="SSF57850">
    <property type="entry name" value="RING/U-box"/>
    <property type="match status" value="1"/>
</dbReference>
<dbReference type="GO" id="GO:0008270">
    <property type="term" value="F:zinc ion binding"/>
    <property type="evidence" value="ECO:0007669"/>
    <property type="project" value="UniProtKB-KW"/>
</dbReference>
<accession>A0A9P9I6L9</accession>
<name>A0A9P9I6L9_9HYPO</name>
<protein>
    <recommendedName>
        <fullName evidence="2">RING-type domain-containing protein</fullName>
    </recommendedName>
</protein>
<keyword evidence="4" id="KW-1185">Reference proteome</keyword>
<gene>
    <name evidence="3" type="ORF">EDB81DRAFT_592729</name>
</gene>
<dbReference type="PROSITE" id="PS50089">
    <property type="entry name" value="ZF_RING_2"/>
    <property type="match status" value="1"/>
</dbReference>
<keyword evidence="1" id="KW-0862">Zinc</keyword>
<comment type="caution">
    <text evidence="3">The sequence shown here is derived from an EMBL/GenBank/DDBJ whole genome shotgun (WGS) entry which is preliminary data.</text>
</comment>
<dbReference type="Gene3D" id="3.30.40.10">
    <property type="entry name" value="Zinc/RING finger domain, C3HC4 (zinc finger)"/>
    <property type="match status" value="1"/>
</dbReference>
<dbReference type="OrthoDB" id="8062037at2759"/>
<evidence type="ECO:0000256" key="1">
    <source>
        <dbReference type="PROSITE-ProRule" id="PRU00175"/>
    </source>
</evidence>
<evidence type="ECO:0000313" key="4">
    <source>
        <dbReference type="Proteomes" id="UP000738349"/>
    </source>
</evidence>
<dbReference type="Pfam" id="PF13639">
    <property type="entry name" value="zf-RING_2"/>
    <property type="match status" value="1"/>
</dbReference>
<organism evidence="3 4">
    <name type="scientific">Dactylonectria macrodidyma</name>
    <dbReference type="NCBI Taxonomy" id="307937"/>
    <lineage>
        <taxon>Eukaryota</taxon>
        <taxon>Fungi</taxon>
        <taxon>Dikarya</taxon>
        <taxon>Ascomycota</taxon>
        <taxon>Pezizomycotina</taxon>
        <taxon>Sordariomycetes</taxon>
        <taxon>Hypocreomycetidae</taxon>
        <taxon>Hypocreales</taxon>
        <taxon>Nectriaceae</taxon>
        <taxon>Dactylonectria</taxon>
    </lineage>
</organism>
<dbReference type="GO" id="GO:0006511">
    <property type="term" value="P:ubiquitin-dependent protein catabolic process"/>
    <property type="evidence" value="ECO:0007669"/>
    <property type="project" value="TreeGrafter"/>
</dbReference>